<evidence type="ECO:0000256" key="3">
    <source>
        <dbReference type="ARBA" id="ARBA00023052"/>
    </source>
</evidence>
<sequence>MMLAEDEHFKAGNRHQQLGLSNQQVLIMYRDMALARKVDERLGLLHRAGKIPFHNPCLGHEAAQVGAAHALDITKDFLCPYDRDMGMAIVFGMTAKELMLAAFAKAEAANSSGRQMPGHYGSKKNRILSTSGLTATHVPHAVGIALAGKIRGDHPVVLAAFGNGGSHRGEFHEAANFAGGHKLPVIFFCEHNQHGLSVLSSKQAAPDSVVDRAKGYGFPGIRVNSSDPLEVYKVTKEAVDRANRGEGPTLIEADLCRQAPYSSDDDDQGYRPRKEIEEAKKHDSLESFSRYLKESGILEEHAEKEIHERIVREIDEAAEYAELAPDPVPEDIFKHVYSN</sequence>
<evidence type="ECO:0000256" key="4">
    <source>
        <dbReference type="RuleBase" id="RU365014"/>
    </source>
</evidence>
<dbReference type="InterPro" id="IPR001017">
    <property type="entry name" value="DH_E1"/>
</dbReference>
<dbReference type="Proteomes" id="UP001580407">
    <property type="component" value="Unassembled WGS sequence"/>
</dbReference>
<organism evidence="6 7">
    <name type="scientific">Paenibacillus terreus</name>
    <dbReference type="NCBI Taxonomy" id="1387834"/>
    <lineage>
        <taxon>Bacteria</taxon>
        <taxon>Bacillati</taxon>
        <taxon>Bacillota</taxon>
        <taxon>Bacilli</taxon>
        <taxon>Bacillales</taxon>
        <taxon>Paenibacillaceae</taxon>
        <taxon>Paenibacillus</taxon>
    </lineage>
</organism>
<dbReference type="InterPro" id="IPR029061">
    <property type="entry name" value="THDP-binding"/>
</dbReference>
<evidence type="ECO:0000313" key="6">
    <source>
        <dbReference type="EMBL" id="MFB5682500.1"/>
    </source>
</evidence>
<feature type="domain" description="Dehydrogenase E1 component" evidence="5">
    <location>
        <begin position="30"/>
        <end position="329"/>
    </location>
</feature>
<protein>
    <recommendedName>
        <fullName evidence="4">2-oxoisovalerate dehydrogenase subunit alpha</fullName>
        <ecNumber evidence="4">1.2.4.4</ecNumber>
    </recommendedName>
    <alternativeName>
        <fullName evidence="4">Branched-chain alpha-keto acid dehydrogenase E1 component alpha chain</fullName>
    </alternativeName>
</protein>
<comment type="catalytic activity">
    <reaction evidence="4">
        <text>N(6)-[(R)-lipoyl]-L-lysyl-[protein] + 3-methyl-2-oxobutanoate + H(+) = N(6)-[(R)-S(8)-2-methylpropanoyldihydrolipoyl]-L-lysyl-[protein] + CO2</text>
        <dbReference type="Rhea" id="RHEA:13457"/>
        <dbReference type="Rhea" id="RHEA-COMP:10474"/>
        <dbReference type="Rhea" id="RHEA-COMP:10497"/>
        <dbReference type="ChEBI" id="CHEBI:11851"/>
        <dbReference type="ChEBI" id="CHEBI:15378"/>
        <dbReference type="ChEBI" id="CHEBI:16526"/>
        <dbReference type="ChEBI" id="CHEBI:83099"/>
        <dbReference type="ChEBI" id="CHEBI:83142"/>
        <dbReference type="EC" id="1.2.4.4"/>
    </reaction>
</comment>
<dbReference type="Pfam" id="PF00676">
    <property type="entry name" value="E1_dh"/>
    <property type="match status" value="1"/>
</dbReference>
<dbReference type="PANTHER" id="PTHR43380">
    <property type="entry name" value="2-OXOISOVALERATE DEHYDROGENASE SUBUNIT ALPHA, MITOCHONDRIAL"/>
    <property type="match status" value="1"/>
</dbReference>
<reference evidence="6 7" key="1">
    <citation type="submission" date="2024-09" db="EMBL/GenBank/DDBJ databases">
        <authorList>
            <person name="Ruan L."/>
        </authorList>
    </citation>
    <scope>NUCLEOTIDE SEQUENCE [LARGE SCALE GENOMIC DNA]</scope>
    <source>
        <strain evidence="6 7">D33</strain>
    </source>
</reference>
<dbReference type="CDD" id="cd02000">
    <property type="entry name" value="TPP_E1_PDC_ADC_BCADC"/>
    <property type="match status" value="1"/>
</dbReference>
<dbReference type="Gene3D" id="3.40.50.970">
    <property type="match status" value="1"/>
</dbReference>
<accession>A0ABV5BA59</accession>
<keyword evidence="2 4" id="KW-0560">Oxidoreductase</keyword>
<name>A0ABV5BA59_9BACL</name>
<dbReference type="SUPFAM" id="SSF52518">
    <property type="entry name" value="Thiamin diphosphate-binding fold (THDP-binding)"/>
    <property type="match status" value="1"/>
</dbReference>
<dbReference type="InterPro" id="IPR050771">
    <property type="entry name" value="Alpha-ketoacid_DH_E1_comp"/>
</dbReference>
<gene>
    <name evidence="6" type="ORF">ACE3NQ_16355</name>
</gene>
<dbReference type="EC" id="1.2.4.4" evidence="4"/>
<evidence type="ECO:0000256" key="1">
    <source>
        <dbReference type="ARBA" id="ARBA00001964"/>
    </source>
</evidence>
<dbReference type="EMBL" id="JBHILM010000018">
    <property type="protein sequence ID" value="MFB5682500.1"/>
    <property type="molecule type" value="Genomic_DNA"/>
</dbReference>
<evidence type="ECO:0000259" key="5">
    <source>
        <dbReference type="Pfam" id="PF00676"/>
    </source>
</evidence>
<comment type="function">
    <text evidence="4">The branched-chain alpha-keto dehydrogenase complex catalyzes the overall conversion of alpha-keto acids to acyl-CoA and CO(2). It contains multiple copies of three enzymatic components: branched-chain alpha-keto acid decarboxylase (E1), lipoamide acyltransferase (E2) and lipoamide dehydrogenase (E3).</text>
</comment>
<evidence type="ECO:0000256" key="2">
    <source>
        <dbReference type="ARBA" id="ARBA00023002"/>
    </source>
</evidence>
<proteinExistence type="inferred from homology"/>
<dbReference type="RefSeq" id="WP_375526258.1">
    <property type="nucleotide sequence ID" value="NZ_JBHILM010000018.1"/>
</dbReference>
<evidence type="ECO:0000313" key="7">
    <source>
        <dbReference type="Proteomes" id="UP001580407"/>
    </source>
</evidence>
<comment type="caution">
    <text evidence="6">The sequence shown here is derived from an EMBL/GenBank/DDBJ whole genome shotgun (WGS) entry which is preliminary data.</text>
</comment>
<keyword evidence="7" id="KW-1185">Reference proteome</keyword>
<comment type="similarity">
    <text evidence="4">Belongs to the BCKDHA family.</text>
</comment>
<keyword evidence="3 4" id="KW-0786">Thiamine pyrophosphate</keyword>
<dbReference type="PANTHER" id="PTHR43380:SF1">
    <property type="entry name" value="2-OXOISOVALERATE DEHYDROGENASE SUBUNIT ALPHA, MITOCHONDRIAL"/>
    <property type="match status" value="1"/>
</dbReference>
<comment type="cofactor">
    <cofactor evidence="1 4">
        <name>thiamine diphosphate</name>
        <dbReference type="ChEBI" id="CHEBI:58937"/>
    </cofactor>
</comment>